<dbReference type="EMBL" id="CAJNNW010020999">
    <property type="protein sequence ID" value="CAE8667349.1"/>
    <property type="molecule type" value="Genomic_DNA"/>
</dbReference>
<feature type="non-terminal residue" evidence="2">
    <location>
        <position position="1"/>
    </location>
</feature>
<feature type="compositionally biased region" description="Basic and acidic residues" evidence="1">
    <location>
        <begin position="16"/>
        <end position="26"/>
    </location>
</feature>
<evidence type="ECO:0000313" key="3">
    <source>
        <dbReference type="Proteomes" id="UP000626109"/>
    </source>
</evidence>
<feature type="compositionally biased region" description="Basic and acidic residues" evidence="1">
    <location>
        <begin position="58"/>
        <end position="76"/>
    </location>
</feature>
<sequence>PIFQFQQTPPVSRTDSQTEKAHEIPSRARSLSPNSPNSPKSAGSFLTKRRPAASSHALGEKNQKRSLADQIRRPFQTDDAVESSPYASYELSNALRMGLAELNPDDDQGGFSPGIASAQFDPGLKSPGFKAFSNYLTNRVLANELRGSPSMVAARNRETTPTGKAPTPLGGASGKKVTTPSGRFPQALRPASPAMSPISVLTRKPPAPTGRAAKPDGESSRPMSTLSGLFRGNFLPSILPGE</sequence>
<protein>
    <submittedName>
        <fullName evidence="2">Uncharacterized protein</fullName>
    </submittedName>
</protein>
<accession>A0A813J6J4</accession>
<feature type="compositionally biased region" description="Polar residues" evidence="1">
    <location>
        <begin position="1"/>
        <end position="15"/>
    </location>
</feature>
<dbReference type="AlphaFoldDB" id="A0A813J6J4"/>
<evidence type="ECO:0000256" key="1">
    <source>
        <dbReference type="SAM" id="MobiDB-lite"/>
    </source>
</evidence>
<feature type="region of interest" description="Disordered" evidence="1">
    <location>
        <begin position="1"/>
        <end position="85"/>
    </location>
</feature>
<proteinExistence type="predicted"/>
<reference evidence="2" key="1">
    <citation type="submission" date="2021-02" db="EMBL/GenBank/DDBJ databases">
        <authorList>
            <person name="Dougan E. K."/>
            <person name="Rhodes N."/>
            <person name="Thang M."/>
            <person name="Chan C."/>
        </authorList>
    </citation>
    <scope>NUCLEOTIDE SEQUENCE</scope>
</reference>
<name>A0A813J6J4_POLGL</name>
<comment type="caution">
    <text evidence="2">The sequence shown here is derived from an EMBL/GenBank/DDBJ whole genome shotgun (WGS) entry which is preliminary data.</text>
</comment>
<gene>
    <name evidence="2" type="ORF">PGLA2088_LOCUS16541</name>
</gene>
<dbReference type="Proteomes" id="UP000626109">
    <property type="component" value="Unassembled WGS sequence"/>
</dbReference>
<evidence type="ECO:0000313" key="2">
    <source>
        <dbReference type="EMBL" id="CAE8667349.1"/>
    </source>
</evidence>
<organism evidence="2 3">
    <name type="scientific">Polarella glacialis</name>
    <name type="common">Dinoflagellate</name>
    <dbReference type="NCBI Taxonomy" id="89957"/>
    <lineage>
        <taxon>Eukaryota</taxon>
        <taxon>Sar</taxon>
        <taxon>Alveolata</taxon>
        <taxon>Dinophyceae</taxon>
        <taxon>Suessiales</taxon>
        <taxon>Suessiaceae</taxon>
        <taxon>Polarella</taxon>
    </lineage>
</organism>
<feature type="compositionally biased region" description="Low complexity" evidence="1">
    <location>
        <begin position="27"/>
        <end position="44"/>
    </location>
</feature>
<feature type="non-terminal residue" evidence="2">
    <location>
        <position position="242"/>
    </location>
</feature>
<feature type="region of interest" description="Disordered" evidence="1">
    <location>
        <begin position="148"/>
        <end position="242"/>
    </location>
</feature>